<gene>
    <name evidence="2" type="ORF">COX15_01585</name>
</gene>
<dbReference type="AlphaFoldDB" id="A0A2H0AKY5"/>
<evidence type="ECO:0000256" key="1">
    <source>
        <dbReference type="SAM" id="Phobius"/>
    </source>
</evidence>
<evidence type="ECO:0000313" key="3">
    <source>
        <dbReference type="Proteomes" id="UP000230007"/>
    </source>
</evidence>
<feature type="transmembrane region" description="Helical" evidence="1">
    <location>
        <begin position="7"/>
        <end position="28"/>
    </location>
</feature>
<organism evidence="2 3">
    <name type="scientific">Candidatus Colwellbacteria bacterium CG23_combo_of_CG06-09_8_20_14_all_42_19</name>
    <dbReference type="NCBI Taxonomy" id="1974541"/>
    <lineage>
        <taxon>Bacteria</taxon>
        <taxon>Candidatus Colwelliibacteriota</taxon>
    </lineage>
</organism>
<dbReference type="EMBL" id="PCSK01000032">
    <property type="protein sequence ID" value="PIP46081.1"/>
    <property type="molecule type" value="Genomic_DNA"/>
</dbReference>
<keyword evidence="1" id="KW-1133">Transmembrane helix</keyword>
<evidence type="ECO:0000313" key="2">
    <source>
        <dbReference type="EMBL" id="PIP46081.1"/>
    </source>
</evidence>
<dbReference type="Proteomes" id="UP000230007">
    <property type="component" value="Unassembled WGS sequence"/>
</dbReference>
<accession>A0A2H0AKY5</accession>
<sequence length="194" mass="21290">MKKILKVVVLVVLALVVILALIIVFVPIDRYTILQRIRVAREFNKPLSPNYTATSYSFDFYINEEGQLASKIMSERASSLVDIKINGGDQPIKVTVPASYTISWTVDNSLLNNPAEKCIVYGTDETGAFVEKEVSTGSGEWKVTGASFTRDRPAVGPGEAALTGYVIDCRRGKIPDQVIDIDGVEVWFVEATGQ</sequence>
<keyword evidence="1" id="KW-0472">Membrane</keyword>
<reference evidence="2 3" key="1">
    <citation type="submission" date="2017-09" db="EMBL/GenBank/DDBJ databases">
        <title>Depth-based differentiation of microbial function through sediment-hosted aquifers and enrichment of novel symbionts in the deep terrestrial subsurface.</title>
        <authorList>
            <person name="Probst A.J."/>
            <person name="Ladd B."/>
            <person name="Jarett J.K."/>
            <person name="Geller-Mcgrath D.E."/>
            <person name="Sieber C.M."/>
            <person name="Emerson J.B."/>
            <person name="Anantharaman K."/>
            <person name="Thomas B.C."/>
            <person name="Malmstrom R."/>
            <person name="Stieglmeier M."/>
            <person name="Klingl A."/>
            <person name="Woyke T."/>
            <person name="Ryan C.M."/>
            <person name="Banfield J.F."/>
        </authorList>
    </citation>
    <scope>NUCLEOTIDE SEQUENCE [LARGE SCALE GENOMIC DNA]</scope>
    <source>
        <strain evidence="2">CG23_combo_of_CG06-09_8_20_14_all_42_19</strain>
    </source>
</reference>
<comment type="caution">
    <text evidence="2">The sequence shown here is derived from an EMBL/GenBank/DDBJ whole genome shotgun (WGS) entry which is preliminary data.</text>
</comment>
<protein>
    <submittedName>
        <fullName evidence="2">Uncharacterized protein</fullName>
    </submittedName>
</protein>
<keyword evidence="1" id="KW-0812">Transmembrane</keyword>
<proteinExistence type="predicted"/>
<name>A0A2H0AKY5_9BACT</name>